<evidence type="ECO:0000256" key="3">
    <source>
        <dbReference type="ARBA" id="ARBA00022676"/>
    </source>
</evidence>
<dbReference type="PROSITE" id="PS00375">
    <property type="entry name" value="UDPGT"/>
    <property type="match status" value="1"/>
</dbReference>
<gene>
    <name evidence="13" type="ORF">BEMITA_LOCUS11747</name>
</gene>
<dbReference type="EC" id="2.4.1.17" evidence="12"/>
<dbReference type="InterPro" id="IPR002213">
    <property type="entry name" value="UDP_glucos_trans"/>
</dbReference>
<comment type="similarity">
    <text evidence="2 11">Belongs to the UDP-glycosyltransferase family.</text>
</comment>
<evidence type="ECO:0000256" key="7">
    <source>
        <dbReference type="ARBA" id="ARBA00022989"/>
    </source>
</evidence>
<keyword evidence="14" id="KW-1185">Reference proteome</keyword>
<dbReference type="SUPFAM" id="SSF53756">
    <property type="entry name" value="UDP-Glycosyltransferase/glycogen phosphorylase"/>
    <property type="match status" value="1"/>
</dbReference>
<keyword evidence="6" id="KW-0256">Endoplasmic reticulum</keyword>
<evidence type="ECO:0000256" key="12">
    <source>
        <dbReference type="RuleBase" id="RU362059"/>
    </source>
</evidence>
<proteinExistence type="inferred from homology"/>
<keyword evidence="7 12" id="KW-1133">Transmembrane helix</keyword>
<evidence type="ECO:0000256" key="10">
    <source>
        <dbReference type="ARBA" id="ARBA00046288"/>
    </source>
</evidence>
<evidence type="ECO:0000313" key="13">
    <source>
        <dbReference type="EMBL" id="CAH0775540.1"/>
    </source>
</evidence>
<dbReference type="AlphaFoldDB" id="A0A9P0CD96"/>
<organism evidence="13 14">
    <name type="scientific">Bemisia tabaci</name>
    <name type="common">Sweetpotato whitefly</name>
    <name type="synonym">Aleurodes tabaci</name>
    <dbReference type="NCBI Taxonomy" id="7038"/>
    <lineage>
        <taxon>Eukaryota</taxon>
        <taxon>Metazoa</taxon>
        <taxon>Ecdysozoa</taxon>
        <taxon>Arthropoda</taxon>
        <taxon>Hexapoda</taxon>
        <taxon>Insecta</taxon>
        <taxon>Pterygota</taxon>
        <taxon>Neoptera</taxon>
        <taxon>Paraneoptera</taxon>
        <taxon>Hemiptera</taxon>
        <taxon>Sternorrhyncha</taxon>
        <taxon>Aleyrodoidea</taxon>
        <taxon>Aleyrodidae</taxon>
        <taxon>Aleyrodinae</taxon>
        <taxon>Bemisia</taxon>
    </lineage>
</organism>
<keyword evidence="3 11" id="KW-0328">Glycosyltransferase</keyword>
<keyword evidence="5 12" id="KW-0812">Transmembrane</keyword>
<dbReference type="GO" id="GO:0016020">
    <property type="term" value="C:membrane"/>
    <property type="evidence" value="ECO:0007669"/>
    <property type="project" value="UniProtKB-SubCell"/>
</dbReference>
<evidence type="ECO:0000256" key="4">
    <source>
        <dbReference type="ARBA" id="ARBA00022679"/>
    </source>
</evidence>
<reference evidence="13" key="1">
    <citation type="submission" date="2021-12" db="EMBL/GenBank/DDBJ databases">
        <authorList>
            <person name="King R."/>
        </authorList>
    </citation>
    <scope>NUCLEOTIDE SEQUENCE</scope>
</reference>
<dbReference type="EMBL" id="OU963868">
    <property type="protein sequence ID" value="CAH0775540.1"/>
    <property type="molecule type" value="Genomic_DNA"/>
</dbReference>
<dbReference type="GO" id="GO:0005783">
    <property type="term" value="C:endoplasmic reticulum"/>
    <property type="evidence" value="ECO:0007669"/>
    <property type="project" value="UniProtKB-SubCell"/>
</dbReference>
<comment type="catalytic activity">
    <reaction evidence="12">
        <text>glucuronate acceptor + UDP-alpha-D-glucuronate = acceptor beta-D-glucuronoside + UDP + H(+)</text>
        <dbReference type="Rhea" id="RHEA:21032"/>
        <dbReference type="ChEBI" id="CHEBI:15378"/>
        <dbReference type="ChEBI" id="CHEBI:58052"/>
        <dbReference type="ChEBI" id="CHEBI:58223"/>
        <dbReference type="ChEBI" id="CHEBI:132367"/>
        <dbReference type="ChEBI" id="CHEBI:132368"/>
        <dbReference type="EC" id="2.4.1.17"/>
    </reaction>
</comment>
<dbReference type="InterPro" id="IPR050271">
    <property type="entry name" value="UDP-glycosyltransferase"/>
</dbReference>
<keyword evidence="9" id="KW-0325">Glycoprotein</keyword>
<name>A0A9P0CD96_BEMTA</name>
<evidence type="ECO:0000256" key="11">
    <source>
        <dbReference type="RuleBase" id="RU003718"/>
    </source>
</evidence>
<dbReference type="Pfam" id="PF00201">
    <property type="entry name" value="UDPGT"/>
    <property type="match status" value="1"/>
</dbReference>
<feature type="transmembrane region" description="Helical" evidence="12">
    <location>
        <begin position="451"/>
        <end position="474"/>
    </location>
</feature>
<evidence type="ECO:0000256" key="9">
    <source>
        <dbReference type="ARBA" id="ARBA00023180"/>
    </source>
</evidence>
<dbReference type="Proteomes" id="UP001152759">
    <property type="component" value="Chromosome 7"/>
</dbReference>
<dbReference type="Gene3D" id="3.40.50.2000">
    <property type="entry name" value="Glycogen Phosphorylase B"/>
    <property type="match status" value="1"/>
</dbReference>
<keyword evidence="8 12" id="KW-0472">Membrane</keyword>
<evidence type="ECO:0000256" key="5">
    <source>
        <dbReference type="ARBA" id="ARBA00022692"/>
    </source>
</evidence>
<sequence length="494" mass="56416">MSLTEALVAKGHHVFAVTPNEVQGLQSDNYTHVDLSFSYTMYAGGTGNKADKEALNLQKPMTLWEFIEPFRQTTKIPPRQFKSEAFLKFQKKVKAENLRFDVVIGQWCYIPFICGMTRYLSSSDRCPPIISFSTFSKDEFNEAALGSLPHPSFIPLVTPFTDKMSLWQKIQNWAISEIFFPKLRDIMEEAAEEFFRQNYGPGAGRLVAGCWSNVSLVINTGNFVTAYPRPLSPNVIEVGPMHIRAPEKLPQNLQEWLDGAKEGVIYFSLGSNMRSKSLPQEVLSNLLRVFRELPDGYRVLWKWEEDEQIPGQSENILTTKWSPQQSVLAHPKVKVFMMQGGHQSFQEAVHYGVPTIGIPWFADQEANVLRMETLGIGVLLKPQNLYCYKRIKSIVDRILHDDSFSKNAIRMSAISREFTLQSISKAVFYVEHVAKYGGAEHLRPSTADINYFQYLCLDLITLILCVIFSLFYIIRQGFKLSVGKVFIRAKMKRF</sequence>
<accession>A0A9P0CD96</accession>
<evidence type="ECO:0000256" key="2">
    <source>
        <dbReference type="ARBA" id="ARBA00009995"/>
    </source>
</evidence>
<protein>
    <recommendedName>
        <fullName evidence="12">UDP-glucuronosyltransferase</fullName>
        <ecNumber evidence="12">2.4.1.17</ecNumber>
    </recommendedName>
</protein>
<dbReference type="InterPro" id="IPR035595">
    <property type="entry name" value="UDP_glycos_trans_CS"/>
</dbReference>
<comment type="subcellular location">
    <subcellularLocation>
        <location evidence="10">Endomembrane system</location>
        <topology evidence="10">Single-pass type I membrane protein</topology>
    </subcellularLocation>
    <subcellularLocation>
        <location evidence="1">Endoplasmic reticulum</location>
    </subcellularLocation>
    <subcellularLocation>
        <location evidence="12">Membrane</location>
        <topology evidence="12">Single-pass membrane protein</topology>
    </subcellularLocation>
</comment>
<evidence type="ECO:0000256" key="6">
    <source>
        <dbReference type="ARBA" id="ARBA00022824"/>
    </source>
</evidence>
<keyword evidence="4 11" id="KW-0808">Transferase</keyword>
<dbReference type="FunFam" id="3.40.50.2000:FF:000050">
    <property type="entry name" value="UDP-glucuronosyltransferase"/>
    <property type="match status" value="1"/>
</dbReference>
<evidence type="ECO:0000256" key="8">
    <source>
        <dbReference type="ARBA" id="ARBA00023136"/>
    </source>
</evidence>
<dbReference type="PANTHER" id="PTHR48043">
    <property type="entry name" value="EG:EG0003.4 PROTEIN-RELATED"/>
    <property type="match status" value="1"/>
</dbReference>
<dbReference type="PANTHER" id="PTHR48043:SF145">
    <property type="entry name" value="FI06409P-RELATED"/>
    <property type="match status" value="1"/>
</dbReference>
<evidence type="ECO:0000313" key="14">
    <source>
        <dbReference type="Proteomes" id="UP001152759"/>
    </source>
</evidence>
<dbReference type="CDD" id="cd03784">
    <property type="entry name" value="GT1_Gtf-like"/>
    <property type="match status" value="1"/>
</dbReference>
<evidence type="ECO:0000256" key="1">
    <source>
        <dbReference type="ARBA" id="ARBA00004240"/>
    </source>
</evidence>
<dbReference type="GO" id="GO:0015020">
    <property type="term" value="F:glucuronosyltransferase activity"/>
    <property type="evidence" value="ECO:0007669"/>
    <property type="project" value="UniProtKB-EC"/>
</dbReference>